<dbReference type="InterPro" id="IPR017867">
    <property type="entry name" value="Tyr_phospatase_low_mol_wt"/>
</dbReference>
<evidence type="ECO:0000256" key="3">
    <source>
        <dbReference type="ARBA" id="ARBA00022801"/>
    </source>
</evidence>
<evidence type="ECO:0000256" key="4">
    <source>
        <dbReference type="ARBA" id="ARBA00022912"/>
    </source>
</evidence>
<comment type="similarity">
    <text evidence="1">Belongs to the low molecular weight phosphotyrosine protein phosphatase family.</text>
</comment>
<accession>A0ABZ2SNS9</accession>
<gene>
    <name evidence="7" type="ORF">DOK78_002082</name>
</gene>
<name>A0ABZ2SNS9_9ENTE</name>
<sequence length="152" mass="17949">MKVLFVCKGNICRSPAGQYLLKKMLNEANIHTIKVESAGLLKRTHGKKIHPKISRYLKWFGCDASKYHATFIGRKKLDEYDYILAMDQDIFYELNVQYASDVTEKIYLFTSISDKEILLDIEDPIYTGKFLFTIRRINRLCKLWLFRLKEEL</sequence>
<evidence type="ECO:0000256" key="5">
    <source>
        <dbReference type="ARBA" id="ARBA00051722"/>
    </source>
</evidence>
<dbReference type="PANTHER" id="PTHR11717">
    <property type="entry name" value="LOW MOLECULAR WEIGHT PROTEIN TYROSINE PHOSPHATASE"/>
    <property type="match status" value="1"/>
</dbReference>
<dbReference type="InterPro" id="IPR023485">
    <property type="entry name" value="Ptyr_pPase"/>
</dbReference>
<reference evidence="7 8" key="1">
    <citation type="submission" date="2021-03" db="EMBL/GenBank/DDBJ databases">
        <authorList>
            <person name="Gilmore M.S."/>
            <person name="Schwartzman J."/>
            <person name="Van Tyne D."/>
            <person name="Martin M."/>
            <person name="Earl A.M."/>
            <person name="Manson A.L."/>
            <person name="Straub T."/>
            <person name="Salamzade R."/>
            <person name="Saavedra J."/>
            <person name="Lebreton F."/>
            <person name="Prichula J."/>
            <person name="Schaufler K."/>
            <person name="Gaca A."/>
            <person name="Sgardioli B."/>
            <person name="Wagenaar J."/>
            <person name="Strong T."/>
        </authorList>
    </citation>
    <scope>NUCLEOTIDE SEQUENCE [LARGE SCALE GENOMIC DNA]</scope>
    <source>
        <strain evidence="7 8">DIV2402</strain>
    </source>
</reference>
<dbReference type="SMART" id="SM00226">
    <property type="entry name" value="LMWPc"/>
    <property type="match status" value="1"/>
</dbReference>
<dbReference type="RefSeq" id="WP_207940429.1">
    <property type="nucleotide sequence ID" value="NZ_CP147251.1"/>
</dbReference>
<dbReference type="EC" id="3.1.3.48" evidence="2"/>
<keyword evidence="8" id="KW-1185">Reference proteome</keyword>
<evidence type="ECO:0000313" key="8">
    <source>
        <dbReference type="Proteomes" id="UP000664701"/>
    </source>
</evidence>
<dbReference type="Gene3D" id="3.40.50.2300">
    <property type="match status" value="1"/>
</dbReference>
<evidence type="ECO:0000259" key="6">
    <source>
        <dbReference type="SMART" id="SM00226"/>
    </source>
</evidence>
<keyword evidence="3" id="KW-0378">Hydrolase</keyword>
<evidence type="ECO:0000256" key="1">
    <source>
        <dbReference type="ARBA" id="ARBA00011063"/>
    </source>
</evidence>
<evidence type="ECO:0000256" key="2">
    <source>
        <dbReference type="ARBA" id="ARBA00013064"/>
    </source>
</evidence>
<reference evidence="7 8" key="2">
    <citation type="submission" date="2024-03" db="EMBL/GenBank/DDBJ databases">
        <title>The Genome Sequence of Enterococcus sp. DIV2402.</title>
        <authorList>
            <consortium name="The Broad Institute Genomics Platform"/>
            <consortium name="The Broad Institute Microbial Omics Core"/>
            <consortium name="The Broad Institute Genomic Center for Infectious Diseases"/>
            <person name="Earl A."/>
            <person name="Manson A."/>
            <person name="Gilmore M."/>
            <person name="Schwartman J."/>
            <person name="Shea T."/>
            <person name="Abouelleil A."/>
            <person name="Cao P."/>
            <person name="Chapman S."/>
            <person name="Cusick C."/>
            <person name="Young S."/>
            <person name="Neafsey D."/>
            <person name="Nusbaum C."/>
            <person name="Birren B."/>
        </authorList>
    </citation>
    <scope>NUCLEOTIDE SEQUENCE [LARGE SCALE GENOMIC DNA]</scope>
    <source>
        <strain evidence="7 8">DIV2402</strain>
    </source>
</reference>
<feature type="domain" description="Phosphotyrosine protein phosphatase I" evidence="6">
    <location>
        <begin position="1"/>
        <end position="147"/>
    </location>
</feature>
<dbReference type="PRINTS" id="PR00719">
    <property type="entry name" value="LMWPTPASE"/>
</dbReference>
<dbReference type="InterPro" id="IPR050438">
    <property type="entry name" value="LMW_PTPase"/>
</dbReference>
<keyword evidence="4" id="KW-0904">Protein phosphatase</keyword>
<dbReference type="Pfam" id="PF01451">
    <property type="entry name" value="LMWPc"/>
    <property type="match status" value="1"/>
</dbReference>
<organism evidence="7 8">
    <name type="scientific">Candidatus Enterococcus lowellii</name>
    <dbReference type="NCBI Taxonomy" id="2230877"/>
    <lineage>
        <taxon>Bacteria</taxon>
        <taxon>Bacillati</taxon>
        <taxon>Bacillota</taxon>
        <taxon>Bacilli</taxon>
        <taxon>Lactobacillales</taxon>
        <taxon>Enterococcaceae</taxon>
        <taxon>Enterococcus</taxon>
    </lineage>
</organism>
<dbReference type="SUPFAM" id="SSF52788">
    <property type="entry name" value="Phosphotyrosine protein phosphatases I"/>
    <property type="match status" value="1"/>
</dbReference>
<evidence type="ECO:0000313" key="7">
    <source>
        <dbReference type="EMBL" id="WYJ77444.1"/>
    </source>
</evidence>
<proteinExistence type="inferred from homology"/>
<dbReference type="EMBL" id="CP147251">
    <property type="protein sequence ID" value="WYJ77444.1"/>
    <property type="molecule type" value="Genomic_DNA"/>
</dbReference>
<comment type="catalytic activity">
    <reaction evidence="5">
        <text>O-phospho-L-tyrosyl-[protein] + H2O = L-tyrosyl-[protein] + phosphate</text>
        <dbReference type="Rhea" id="RHEA:10684"/>
        <dbReference type="Rhea" id="RHEA-COMP:10136"/>
        <dbReference type="Rhea" id="RHEA-COMP:20101"/>
        <dbReference type="ChEBI" id="CHEBI:15377"/>
        <dbReference type="ChEBI" id="CHEBI:43474"/>
        <dbReference type="ChEBI" id="CHEBI:46858"/>
        <dbReference type="ChEBI" id="CHEBI:61978"/>
        <dbReference type="EC" id="3.1.3.48"/>
    </reaction>
</comment>
<dbReference type="PANTHER" id="PTHR11717:SF7">
    <property type="entry name" value="LOW MOLECULAR WEIGHT PHOSPHOTYROSINE PROTEIN PHOSPHATASE"/>
    <property type="match status" value="1"/>
</dbReference>
<dbReference type="Proteomes" id="UP000664701">
    <property type="component" value="Chromosome"/>
</dbReference>
<protein>
    <recommendedName>
        <fullName evidence="2">protein-tyrosine-phosphatase</fullName>
        <ecNumber evidence="2">3.1.3.48</ecNumber>
    </recommendedName>
</protein>
<dbReference type="InterPro" id="IPR036196">
    <property type="entry name" value="Ptyr_pPase_sf"/>
</dbReference>